<dbReference type="OrthoDB" id="1003899at2"/>
<evidence type="ECO:0000256" key="1">
    <source>
        <dbReference type="SAM" id="Phobius"/>
    </source>
</evidence>
<feature type="transmembrane region" description="Helical" evidence="1">
    <location>
        <begin position="7"/>
        <end position="29"/>
    </location>
</feature>
<dbReference type="Proteomes" id="UP000198517">
    <property type="component" value="Unassembled WGS sequence"/>
</dbReference>
<sequence>MIQEKHLILGAKELGVITSILAATIPIMVKLELNKESVYMTIFVFILSMVFLYCNFQLFLLEIFRFVKRLKEISKKSIKELGDKIAESKKYFLNKENISYQLVKAEIPIVNIYNMSYPSLQQPKKELIKKQTEPTEKQEKAIEYTQKVFENHIENPQDLENFYKEIIAYSNGKTDFSNSKSIIVKDLTNYDLYHFGWNIWNHFKVGKQEIIANFLHNIFTEKLGNQTESTIIKHLRDDEKKGKIILMKDVTKFSQNKLLCFLM</sequence>
<keyword evidence="1" id="KW-0812">Transmembrane</keyword>
<dbReference type="EMBL" id="FNAS01000010">
    <property type="protein sequence ID" value="SDE48879.1"/>
    <property type="molecule type" value="Genomic_DNA"/>
</dbReference>
<name>A0A1G7DBK1_9FLAO</name>
<proteinExistence type="predicted"/>
<keyword evidence="1" id="KW-1133">Transmembrane helix</keyword>
<organism evidence="2 3">
    <name type="scientific">Riemerella columbipharyngis</name>
    <dbReference type="NCBI Taxonomy" id="1071918"/>
    <lineage>
        <taxon>Bacteria</taxon>
        <taxon>Pseudomonadati</taxon>
        <taxon>Bacteroidota</taxon>
        <taxon>Flavobacteriia</taxon>
        <taxon>Flavobacteriales</taxon>
        <taxon>Weeksellaceae</taxon>
        <taxon>Riemerella</taxon>
    </lineage>
</organism>
<protein>
    <submittedName>
        <fullName evidence="2">Uncharacterized protein</fullName>
    </submittedName>
</protein>
<reference evidence="2 3" key="1">
    <citation type="submission" date="2016-10" db="EMBL/GenBank/DDBJ databases">
        <authorList>
            <person name="de Groot N.N."/>
        </authorList>
    </citation>
    <scope>NUCLEOTIDE SEQUENCE [LARGE SCALE GENOMIC DNA]</scope>
    <source>
        <strain evidence="2 3">DSM 24015</strain>
    </source>
</reference>
<evidence type="ECO:0000313" key="3">
    <source>
        <dbReference type="Proteomes" id="UP000198517"/>
    </source>
</evidence>
<keyword evidence="3" id="KW-1185">Reference proteome</keyword>
<accession>A0A1G7DBK1</accession>
<gene>
    <name evidence="2" type="ORF">SAMN05421544_11080</name>
</gene>
<dbReference type="RefSeq" id="WP_092736829.1">
    <property type="nucleotide sequence ID" value="NZ_FNAS01000010.1"/>
</dbReference>
<evidence type="ECO:0000313" key="2">
    <source>
        <dbReference type="EMBL" id="SDE48879.1"/>
    </source>
</evidence>
<dbReference type="AlphaFoldDB" id="A0A1G7DBK1"/>
<keyword evidence="1" id="KW-0472">Membrane</keyword>
<feature type="transmembrane region" description="Helical" evidence="1">
    <location>
        <begin position="41"/>
        <end position="67"/>
    </location>
</feature>